<proteinExistence type="predicted"/>
<name>A0A6J5UUV4_PRUAR</name>
<sequence length="59" mass="6613">MSEESFHIIVDANNLSEATKIGSVKLMEAKWNIESHHQPPTPSAVVGNIEEMQDFQAYL</sequence>
<reference evidence="1 2" key="1">
    <citation type="submission" date="2020-05" db="EMBL/GenBank/DDBJ databases">
        <authorList>
            <person name="Campoy J."/>
            <person name="Schneeberger K."/>
            <person name="Spophaly S."/>
        </authorList>
    </citation>
    <scope>NUCLEOTIDE SEQUENCE [LARGE SCALE GENOMIC DNA]</scope>
    <source>
        <strain evidence="1">PruArmRojPasFocal</strain>
    </source>
</reference>
<dbReference type="EMBL" id="CAEKDK010000005">
    <property type="protein sequence ID" value="CAB4279005.1"/>
    <property type="molecule type" value="Genomic_DNA"/>
</dbReference>
<accession>A0A6J5UUV4</accession>
<organism evidence="1 2">
    <name type="scientific">Prunus armeniaca</name>
    <name type="common">Apricot</name>
    <name type="synonym">Armeniaca vulgaris</name>
    <dbReference type="NCBI Taxonomy" id="36596"/>
    <lineage>
        <taxon>Eukaryota</taxon>
        <taxon>Viridiplantae</taxon>
        <taxon>Streptophyta</taxon>
        <taxon>Embryophyta</taxon>
        <taxon>Tracheophyta</taxon>
        <taxon>Spermatophyta</taxon>
        <taxon>Magnoliopsida</taxon>
        <taxon>eudicotyledons</taxon>
        <taxon>Gunneridae</taxon>
        <taxon>Pentapetalae</taxon>
        <taxon>rosids</taxon>
        <taxon>fabids</taxon>
        <taxon>Rosales</taxon>
        <taxon>Rosaceae</taxon>
        <taxon>Amygdaloideae</taxon>
        <taxon>Amygdaleae</taxon>
        <taxon>Prunus</taxon>
    </lineage>
</organism>
<dbReference type="AlphaFoldDB" id="A0A6J5UUV4"/>
<gene>
    <name evidence="1" type="ORF">CURHAP_LOCUS30998</name>
</gene>
<dbReference type="Proteomes" id="UP000507222">
    <property type="component" value="Unassembled WGS sequence"/>
</dbReference>
<protein>
    <submittedName>
        <fullName evidence="1">Uncharacterized protein</fullName>
    </submittedName>
</protein>
<evidence type="ECO:0000313" key="1">
    <source>
        <dbReference type="EMBL" id="CAB4279005.1"/>
    </source>
</evidence>
<evidence type="ECO:0000313" key="2">
    <source>
        <dbReference type="Proteomes" id="UP000507222"/>
    </source>
</evidence>